<dbReference type="Proteomes" id="UP000244898">
    <property type="component" value="Unassembled WGS sequence"/>
</dbReference>
<sequence>MGAVESGVSVRIVRLQYQDGVATACMLDSDDLKQFMTAPLLRSANVLSGLFAQSVVVTEADTDRAFYQEINTRLLTEGKGRGVENAVFLNAQNKQTVPRIVGLLRKMGVPAAGIVDLDVVAEGRTPWVNQMEGIGVPSALRLPFESLHKTTFDHLKNASTNPDKKGYKTEGGTALLSGQNKEAADSLFSQLAT</sequence>
<evidence type="ECO:0000313" key="4">
    <source>
        <dbReference type="Proteomes" id="UP000244898"/>
    </source>
</evidence>
<proteinExistence type="predicted"/>
<feature type="domain" description="OLD protein-like TOPRIM" evidence="2">
    <location>
        <begin position="50"/>
        <end position="118"/>
    </location>
</feature>
<organism evidence="3 4">
    <name type="scientific">Falsiruegeria mediterranea M17</name>
    <dbReference type="NCBI Taxonomy" id="1200281"/>
    <lineage>
        <taxon>Bacteria</taxon>
        <taxon>Pseudomonadati</taxon>
        <taxon>Pseudomonadota</taxon>
        <taxon>Alphaproteobacteria</taxon>
        <taxon>Rhodobacterales</taxon>
        <taxon>Roseobacteraceae</taxon>
        <taxon>Falsiruegeria</taxon>
    </lineage>
</organism>
<gene>
    <name evidence="3" type="ORF">TRM7615_00670</name>
</gene>
<dbReference type="AlphaFoldDB" id="A0A2R8C447"/>
<feature type="region of interest" description="Disordered" evidence="1">
    <location>
        <begin position="155"/>
        <end position="193"/>
    </location>
</feature>
<evidence type="ECO:0000259" key="2">
    <source>
        <dbReference type="Pfam" id="PF20469"/>
    </source>
</evidence>
<reference evidence="4" key="1">
    <citation type="submission" date="2018-03" db="EMBL/GenBank/DDBJ databases">
        <authorList>
            <person name="Rodrigo-Torres L."/>
            <person name="Arahal R. D."/>
            <person name="Lucena T."/>
        </authorList>
    </citation>
    <scope>NUCLEOTIDE SEQUENCE [LARGE SCALE GENOMIC DNA]</scope>
    <source>
        <strain evidence="4">CECT 7615</strain>
    </source>
</reference>
<dbReference type="EMBL" id="ONZG01000002">
    <property type="protein sequence ID" value="SPJ27187.1"/>
    <property type="molecule type" value="Genomic_DNA"/>
</dbReference>
<dbReference type="InterPro" id="IPR034139">
    <property type="entry name" value="TOPRIM_OLD"/>
</dbReference>
<accession>A0A2R8C447</accession>
<keyword evidence="4" id="KW-1185">Reference proteome</keyword>
<evidence type="ECO:0000313" key="3">
    <source>
        <dbReference type="EMBL" id="SPJ27187.1"/>
    </source>
</evidence>
<feature type="compositionally biased region" description="Basic and acidic residues" evidence="1">
    <location>
        <begin position="155"/>
        <end position="168"/>
    </location>
</feature>
<dbReference type="Pfam" id="PF20469">
    <property type="entry name" value="OLD-like_TOPRIM"/>
    <property type="match status" value="1"/>
</dbReference>
<evidence type="ECO:0000256" key="1">
    <source>
        <dbReference type="SAM" id="MobiDB-lite"/>
    </source>
</evidence>
<protein>
    <recommendedName>
        <fullName evidence="2">OLD protein-like TOPRIM domain-containing protein</fullName>
    </recommendedName>
</protein>
<name>A0A2R8C447_9RHOB</name>